<organism evidence="1 2">
    <name type="scientific">Ancylostoma ceylanicum</name>
    <dbReference type="NCBI Taxonomy" id="53326"/>
    <lineage>
        <taxon>Eukaryota</taxon>
        <taxon>Metazoa</taxon>
        <taxon>Ecdysozoa</taxon>
        <taxon>Nematoda</taxon>
        <taxon>Chromadorea</taxon>
        <taxon>Rhabditida</taxon>
        <taxon>Rhabditina</taxon>
        <taxon>Rhabditomorpha</taxon>
        <taxon>Strongyloidea</taxon>
        <taxon>Ancylostomatidae</taxon>
        <taxon>Ancylostomatinae</taxon>
        <taxon>Ancylostoma</taxon>
    </lineage>
</organism>
<gene>
    <name evidence="1" type="primary">Acey_s0618.g715</name>
    <name evidence="1" type="ORF">Y032_0618g715</name>
</gene>
<dbReference type="AlphaFoldDB" id="A0A016WL38"/>
<sequence>MNVQAEGNFSRSLPSFLAVLCSTHFVVAYHTCLQSFRALPLSNWCQKCQTTNTFQNDVKRDKGGNPSGWSSNNVTKEGFEQIANIF</sequence>
<comment type="caution">
    <text evidence="1">The sequence shown here is derived from an EMBL/GenBank/DDBJ whole genome shotgun (WGS) entry which is preliminary data.</text>
</comment>
<name>A0A016WL38_9BILA</name>
<accession>A0A016WL38</accession>
<dbReference type="Proteomes" id="UP000024635">
    <property type="component" value="Unassembled WGS sequence"/>
</dbReference>
<reference evidence="2" key="1">
    <citation type="journal article" date="2015" name="Nat. Genet.">
        <title>The genome and transcriptome of the zoonotic hookworm Ancylostoma ceylanicum identify infection-specific gene families.</title>
        <authorList>
            <person name="Schwarz E.M."/>
            <person name="Hu Y."/>
            <person name="Antoshechkin I."/>
            <person name="Miller M.M."/>
            <person name="Sternberg P.W."/>
            <person name="Aroian R.V."/>
        </authorList>
    </citation>
    <scope>NUCLEOTIDE SEQUENCE</scope>
    <source>
        <strain evidence="2">HY135</strain>
    </source>
</reference>
<evidence type="ECO:0000313" key="1">
    <source>
        <dbReference type="EMBL" id="EYC40360.1"/>
    </source>
</evidence>
<dbReference type="EMBL" id="JARK01000218">
    <property type="protein sequence ID" value="EYC40360.1"/>
    <property type="molecule type" value="Genomic_DNA"/>
</dbReference>
<protein>
    <submittedName>
        <fullName evidence="1">Uncharacterized protein</fullName>
    </submittedName>
</protein>
<keyword evidence="2" id="KW-1185">Reference proteome</keyword>
<proteinExistence type="predicted"/>
<evidence type="ECO:0000313" key="2">
    <source>
        <dbReference type="Proteomes" id="UP000024635"/>
    </source>
</evidence>